<sequence>MNNYVTAEEKVNQDNKKYMFLKEYKVINEAEIFDDLLEIRVSEKNYFNDMTLALDITPDQVLESKWQFIITDPGAKALDLTGLTKSYISKFIDEYIKNEFEASANGVGLLPKAEFNSQTRKFKPFYYCILKSLTLDMKLPNSISDVLLMIDFSLRDFEKFDPQTYKLKMTEFKTLKEMSNGCGISLVENRYGMVELRNYSHIEHFKDMITNLNGYFNFEEFKSVFLGDVEFTASDLIVNFINNSPGVSNKNFIWFKKFVSELSSKTAIDLYFEITGLKTFAKHVIIKINITAKSDLLPVSHTCFNILDIPNYDTETIALKKFNCWVANFGGGNGVA</sequence>
<keyword evidence="1 2" id="KW-0833">Ubl conjugation pathway</keyword>
<reference evidence="4" key="1">
    <citation type="submission" date="2020-05" db="EMBL/GenBank/DDBJ databases">
        <title>Phylogenomic resolution of chytrid fungi.</title>
        <authorList>
            <person name="Stajich J.E."/>
            <person name="Amses K."/>
            <person name="Simmons R."/>
            <person name="Seto K."/>
            <person name="Myers J."/>
            <person name="Bonds A."/>
            <person name="Quandt C.A."/>
            <person name="Barry K."/>
            <person name="Liu P."/>
            <person name="Grigoriev I."/>
            <person name="Longcore J.E."/>
            <person name="James T.Y."/>
        </authorList>
    </citation>
    <scope>NUCLEOTIDE SEQUENCE</scope>
    <source>
        <strain evidence="4">JEL0476</strain>
    </source>
</reference>
<evidence type="ECO:0000313" key="4">
    <source>
        <dbReference type="EMBL" id="KAJ3215950.1"/>
    </source>
</evidence>
<feature type="active site" description="Glycyl thioester intermediate" evidence="2">
    <location>
        <position position="303"/>
    </location>
</feature>
<proteinExistence type="predicted"/>
<dbReference type="GO" id="GO:0004842">
    <property type="term" value="F:ubiquitin-protein transferase activity"/>
    <property type="evidence" value="ECO:0007669"/>
    <property type="project" value="InterPro"/>
</dbReference>
<evidence type="ECO:0000259" key="3">
    <source>
        <dbReference type="PROSITE" id="PS50237"/>
    </source>
</evidence>
<comment type="caution">
    <text evidence="4">The sequence shown here is derived from an EMBL/GenBank/DDBJ whole genome shotgun (WGS) entry which is preliminary data.</text>
</comment>
<organism evidence="4 5">
    <name type="scientific">Clydaea vesicula</name>
    <dbReference type="NCBI Taxonomy" id="447962"/>
    <lineage>
        <taxon>Eukaryota</taxon>
        <taxon>Fungi</taxon>
        <taxon>Fungi incertae sedis</taxon>
        <taxon>Chytridiomycota</taxon>
        <taxon>Chytridiomycota incertae sedis</taxon>
        <taxon>Chytridiomycetes</taxon>
        <taxon>Lobulomycetales</taxon>
        <taxon>Lobulomycetaceae</taxon>
        <taxon>Clydaea</taxon>
    </lineage>
</organism>
<evidence type="ECO:0000256" key="2">
    <source>
        <dbReference type="PROSITE-ProRule" id="PRU00104"/>
    </source>
</evidence>
<dbReference type="Pfam" id="PF00632">
    <property type="entry name" value="HECT"/>
    <property type="match status" value="1"/>
</dbReference>
<name>A0AAD5U1L2_9FUNG</name>
<dbReference type="EMBL" id="JADGJW010000508">
    <property type="protein sequence ID" value="KAJ3215950.1"/>
    <property type="molecule type" value="Genomic_DNA"/>
</dbReference>
<dbReference type="InterPro" id="IPR035983">
    <property type="entry name" value="Hect_E3_ubiquitin_ligase"/>
</dbReference>
<feature type="domain" description="HECT" evidence="3">
    <location>
        <begin position="157"/>
        <end position="336"/>
    </location>
</feature>
<protein>
    <recommendedName>
        <fullName evidence="3">HECT domain-containing protein</fullName>
    </recommendedName>
</protein>
<keyword evidence="5" id="KW-1185">Reference proteome</keyword>
<gene>
    <name evidence="4" type="ORF">HK099_006115</name>
</gene>
<dbReference type="SUPFAM" id="SSF56204">
    <property type="entry name" value="Hect, E3 ligase catalytic domain"/>
    <property type="match status" value="1"/>
</dbReference>
<dbReference type="Proteomes" id="UP001211065">
    <property type="component" value="Unassembled WGS sequence"/>
</dbReference>
<evidence type="ECO:0000256" key="1">
    <source>
        <dbReference type="ARBA" id="ARBA00022786"/>
    </source>
</evidence>
<dbReference type="PROSITE" id="PS50237">
    <property type="entry name" value="HECT"/>
    <property type="match status" value="1"/>
</dbReference>
<accession>A0AAD5U1L2</accession>
<dbReference type="InterPro" id="IPR000569">
    <property type="entry name" value="HECT_dom"/>
</dbReference>
<evidence type="ECO:0000313" key="5">
    <source>
        <dbReference type="Proteomes" id="UP001211065"/>
    </source>
</evidence>
<dbReference type="AlphaFoldDB" id="A0AAD5U1L2"/>
<dbReference type="Gene3D" id="3.30.2410.10">
    <property type="entry name" value="Hect, E3 ligase catalytic domain"/>
    <property type="match status" value="1"/>
</dbReference>